<dbReference type="Pfam" id="PF01915">
    <property type="entry name" value="Glyco_hydro_3_C"/>
    <property type="match status" value="1"/>
</dbReference>
<dbReference type="Pfam" id="PF14310">
    <property type="entry name" value="Fn3-like"/>
    <property type="match status" value="1"/>
</dbReference>
<dbReference type="InterPro" id="IPR002772">
    <property type="entry name" value="Glyco_hydro_3_C"/>
</dbReference>
<comment type="similarity">
    <text evidence="1">Belongs to the glycosyl hydrolase 3 family.</text>
</comment>
<keyword evidence="5" id="KW-1185">Reference proteome</keyword>
<dbReference type="Gene3D" id="3.20.20.300">
    <property type="entry name" value="Glycoside hydrolase, family 3, N-terminal domain"/>
    <property type="match status" value="1"/>
</dbReference>
<dbReference type="GO" id="GO:0005975">
    <property type="term" value="P:carbohydrate metabolic process"/>
    <property type="evidence" value="ECO:0007669"/>
    <property type="project" value="InterPro"/>
</dbReference>
<dbReference type="InterPro" id="IPR036881">
    <property type="entry name" value="Glyco_hydro_3_C_sf"/>
</dbReference>
<dbReference type="KEGG" id="haad:MW046_08680"/>
<evidence type="ECO:0000313" key="5">
    <source>
        <dbReference type="Proteomes" id="UP000831768"/>
    </source>
</evidence>
<gene>
    <name evidence="4" type="ORF">MW046_08680</name>
</gene>
<dbReference type="SMART" id="SM01217">
    <property type="entry name" value="Fn3_like"/>
    <property type="match status" value="1"/>
</dbReference>
<feature type="domain" description="Fibronectin type III-like" evidence="3">
    <location>
        <begin position="633"/>
        <end position="704"/>
    </location>
</feature>
<keyword evidence="2 4" id="KW-0378">Hydrolase</keyword>
<evidence type="ECO:0000256" key="2">
    <source>
        <dbReference type="ARBA" id="ARBA00022801"/>
    </source>
</evidence>
<dbReference type="PRINTS" id="PR00133">
    <property type="entry name" value="GLHYDRLASE3"/>
</dbReference>
<sequence length="716" mass="76817">MDDAASRDRSTQLVEKLTDEERYRLLSGDADPTGTATGYLPPIDRLGIPAFRLVDGPAGVRIPGEPATAFPAPIALAAAWDPSLAHEQGAAIAREALAYGQDAVLGPGLNLIRTPHCGRNFEYYSEDPYLTSRLGVATVEGIQSAGVIATAKHYVANNQETERYSIDADVSERALRECYLPAFRAVVEEADVGSIMTAYNRVNGSYMSEHRRLLADVLRDEFGFEGYVVSDWFGTESAVDAAGAGLDVEMPGVDPELFLSAVEGDSEMEADVDFDGELSAAMEGLPSIPPEPWFGEPLRTAVTEGRIDSATVDAKLRRLLGTIERFGVLDGDSEGALDTPSHRQLSRRIATEGTVLLKNEGVLPLSVDATIALCGPNADKTKRGGGSSEVTPTVETSPLDGLQAHASSLTFERGVDPVPETSLFDFFDTDSEDTTAQTSITAAVDAATTADCAVVVVQDDATEGRDRDDLRLPGDQNDLVASVAEAASRTVVVVRSSGPVEFPWIDAVDAVLVTWYPGQADGAALADVLYGDSDPGGRLPVTFAEQAQYPTAPTERFPGEEGTVTYGEGVFVGYRHFDRESIEPSFPFGHGLSYAQFEYGDVTLESDGEHDTDGRPVTVSVPVENVSDRAGTEVVQAYLGGDTLDTAVVRPERELAAFEKLHLDPGERRTVSLSLDERSFAQYERSDGWTIPPGSYTISVRRSSRDLRARTSVPIS</sequence>
<evidence type="ECO:0000259" key="3">
    <source>
        <dbReference type="SMART" id="SM01217"/>
    </source>
</evidence>
<name>A0A8T9ZZ43_9EURY</name>
<dbReference type="InterPro" id="IPR036962">
    <property type="entry name" value="Glyco_hydro_3_N_sf"/>
</dbReference>
<dbReference type="GeneID" id="71928117"/>
<dbReference type="SUPFAM" id="SSF51445">
    <property type="entry name" value="(Trans)glycosidases"/>
    <property type="match status" value="1"/>
</dbReference>
<reference evidence="4" key="1">
    <citation type="submission" date="2022-04" db="EMBL/GenBank/DDBJ databases">
        <title>Halocatena sp. nov., isolated from a salt lake.</title>
        <authorList>
            <person name="Cui H.-L."/>
        </authorList>
    </citation>
    <scope>NUCLEOTIDE SEQUENCE</scope>
    <source>
        <strain evidence="4">AD-1</strain>
    </source>
</reference>
<dbReference type="InterPro" id="IPR001764">
    <property type="entry name" value="Glyco_hydro_3_N"/>
</dbReference>
<evidence type="ECO:0000313" key="4">
    <source>
        <dbReference type="EMBL" id="UPM42042.1"/>
    </source>
</evidence>
<dbReference type="EMBL" id="CP096019">
    <property type="protein sequence ID" value="UPM42042.1"/>
    <property type="molecule type" value="Genomic_DNA"/>
</dbReference>
<dbReference type="Pfam" id="PF00933">
    <property type="entry name" value="Glyco_hydro_3"/>
    <property type="match status" value="1"/>
</dbReference>
<dbReference type="RefSeq" id="WP_247992720.1">
    <property type="nucleotide sequence ID" value="NZ_CP096019.1"/>
</dbReference>
<dbReference type="InterPro" id="IPR050288">
    <property type="entry name" value="Cellulose_deg_GH3"/>
</dbReference>
<dbReference type="PANTHER" id="PTHR42715:SF10">
    <property type="entry name" value="BETA-GLUCOSIDASE"/>
    <property type="match status" value="1"/>
</dbReference>
<evidence type="ECO:0000256" key="1">
    <source>
        <dbReference type="ARBA" id="ARBA00005336"/>
    </source>
</evidence>
<dbReference type="Gene3D" id="3.40.50.1700">
    <property type="entry name" value="Glycoside hydrolase family 3 C-terminal domain"/>
    <property type="match status" value="1"/>
</dbReference>
<dbReference type="SUPFAM" id="SSF52279">
    <property type="entry name" value="Beta-D-glucan exohydrolase, C-terminal domain"/>
    <property type="match status" value="1"/>
</dbReference>
<proteinExistence type="inferred from homology"/>
<organism evidence="4 5">
    <name type="scientific">Halocatena salina</name>
    <dbReference type="NCBI Taxonomy" id="2934340"/>
    <lineage>
        <taxon>Archaea</taxon>
        <taxon>Methanobacteriati</taxon>
        <taxon>Methanobacteriota</taxon>
        <taxon>Stenosarchaea group</taxon>
        <taxon>Halobacteria</taxon>
        <taxon>Halobacteriales</taxon>
        <taxon>Natronomonadaceae</taxon>
        <taxon>Halocatena</taxon>
    </lineage>
</organism>
<accession>A0A8T9ZZ43</accession>
<dbReference type="InterPro" id="IPR017853">
    <property type="entry name" value="GH"/>
</dbReference>
<dbReference type="PANTHER" id="PTHR42715">
    <property type="entry name" value="BETA-GLUCOSIDASE"/>
    <property type="match status" value="1"/>
</dbReference>
<dbReference type="Gene3D" id="2.60.40.10">
    <property type="entry name" value="Immunoglobulins"/>
    <property type="match status" value="1"/>
</dbReference>
<protein>
    <submittedName>
        <fullName evidence="4">Glycoside hydrolase family 3 C-terminal domain-containing protein</fullName>
    </submittedName>
</protein>
<dbReference type="InterPro" id="IPR026891">
    <property type="entry name" value="Fn3-like"/>
</dbReference>
<dbReference type="AlphaFoldDB" id="A0A8T9ZZ43"/>
<dbReference type="Proteomes" id="UP000831768">
    <property type="component" value="Chromosome"/>
</dbReference>
<dbReference type="GO" id="GO:0004553">
    <property type="term" value="F:hydrolase activity, hydrolyzing O-glycosyl compounds"/>
    <property type="evidence" value="ECO:0007669"/>
    <property type="project" value="InterPro"/>
</dbReference>
<dbReference type="InterPro" id="IPR013783">
    <property type="entry name" value="Ig-like_fold"/>
</dbReference>